<keyword evidence="2" id="KW-0732">Signal</keyword>
<dbReference type="Proteomes" id="UP000002255">
    <property type="component" value="Plasmid pXCEL01"/>
</dbReference>
<reference evidence="4 5" key="1">
    <citation type="journal article" date="2010" name="Stand. Genomic Sci.">
        <title>Complete genome sequence of Xylanimonas cellulosilytica type strain (XIL07).</title>
        <authorList>
            <person name="Foster B."/>
            <person name="Pukall R."/>
            <person name="Abt B."/>
            <person name="Nolan M."/>
            <person name="Glavina Del Rio T."/>
            <person name="Chen F."/>
            <person name="Lucas S."/>
            <person name="Tice H."/>
            <person name="Pitluck S."/>
            <person name="Cheng J.-F."/>
            <person name="Chertkov O."/>
            <person name="Brettin T."/>
            <person name="Han C."/>
            <person name="Detter J.C."/>
            <person name="Bruce D."/>
            <person name="Goodwin L."/>
            <person name="Ivanova N."/>
            <person name="Mavromatis K."/>
            <person name="Pati A."/>
            <person name="Mikhailova N."/>
            <person name="Chen A."/>
            <person name="Palaniappan K."/>
            <person name="Land M."/>
            <person name="Hauser L."/>
            <person name="Chang Y.-J."/>
            <person name="Jeffries C.D."/>
            <person name="Chain P."/>
            <person name="Rohde M."/>
            <person name="Goeker M."/>
            <person name="Bristow J."/>
            <person name="Eisen J.A."/>
            <person name="Markowitz V."/>
            <person name="Hugenholtz P."/>
            <person name="Kyrpides N.C."/>
            <person name="Klenk H.-P."/>
            <person name="Lapidus A."/>
        </authorList>
    </citation>
    <scope>NUCLEOTIDE SEQUENCE [LARGE SCALE GENOMIC DNA]</scope>
    <source>
        <strain evidence="5">DSM 15894 / CECT 5975 / LMG 20990 / XIL07</strain>
        <plasmid evidence="5">Plasmid pXCEL01</plasmid>
    </source>
</reference>
<dbReference type="eggNOG" id="ENOG5032V07">
    <property type="taxonomic scope" value="Bacteria"/>
</dbReference>
<proteinExistence type="predicted"/>
<feature type="domain" description="PKD" evidence="3">
    <location>
        <begin position="219"/>
        <end position="263"/>
    </location>
</feature>
<keyword evidence="5" id="KW-1185">Reference proteome</keyword>
<sequence>MLRRLLALMAAAGLGAVLFAAPASADPPVECAVVDPTTGVCLVTAGGGGNGNGGGGDHGGGNGNGGGGGGDDDGGVTNPVINVNGQDCIAAGLADPQPSQSDPVWEGHTDGAIYVCITNPQGMLGTTVRILYWAATAPVAPPPPDPEDLAREAIASMGLHAIDIGIVPEPTPGSIGVVGMPTWLWAANPGEATVGPITRTASAQGYTVTATARLDHIVWSMGDGTAVTCVGAGTPYDDAYGKSSSPTCGHTYTRQGNYTVNATSYWTVAWQGIGETGTIPLDFTNSTAITMGEAQVITQLERYSRGLSVELQVGDHVDHVW</sequence>
<evidence type="ECO:0000256" key="1">
    <source>
        <dbReference type="SAM" id="MobiDB-lite"/>
    </source>
</evidence>
<evidence type="ECO:0000256" key="2">
    <source>
        <dbReference type="SAM" id="SignalP"/>
    </source>
</evidence>
<protein>
    <recommendedName>
        <fullName evidence="3">PKD domain-containing protein</fullName>
    </recommendedName>
</protein>
<dbReference type="KEGG" id="xce:Xcel_3428"/>
<name>D1C0W1_XYLCX</name>
<feature type="region of interest" description="Disordered" evidence="1">
    <location>
        <begin position="53"/>
        <end position="75"/>
    </location>
</feature>
<evidence type="ECO:0000259" key="3">
    <source>
        <dbReference type="PROSITE" id="PS50093"/>
    </source>
</evidence>
<keyword evidence="4" id="KW-0614">Plasmid</keyword>
<dbReference type="PROSITE" id="PS50093">
    <property type="entry name" value="PKD"/>
    <property type="match status" value="1"/>
</dbReference>
<evidence type="ECO:0000313" key="5">
    <source>
        <dbReference type="Proteomes" id="UP000002255"/>
    </source>
</evidence>
<gene>
    <name evidence="4" type="ORF">Xcel_3428</name>
</gene>
<feature type="signal peptide" evidence="2">
    <location>
        <begin position="1"/>
        <end position="25"/>
    </location>
</feature>
<dbReference type="InterPro" id="IPR000601">
    <property type="entry name" value="PKD_dom"/>
</dbReference>
<dbReference type="HOGENOM" id="CLU_071262_0_0_11"/>
<dbReference type="EMBL" id="CP001822">
    <property type="protein sequence ID" value="ACZ32427.1"/>
    <property type="molecule type" value="Genomic_DNA"/>
</dbReference>
<accession>D1C0W1</accession>
<feature type="compositionally biased region" description="Gly residues" evidence="1">
    <location>
        <begin position="53"/>
        <end position="69"/>
    </location>
</feature>
<organism evidence="4 5">
    <name type="scientific">Xylanimonas cellulosilytica (strain DSM 15894 / JCM 12276 / CECT 5975 / KCTC 9989 / LMG 20990 / NBRC 107835 / XIL07)</name>
    <dbReference type="NCBI Taxonomy" id="446471"/>
    <lineage>
        <taxon>Bacteria</taxon>
        <taxon>Bacillati</taxon>
        <taxon>Actinomycetota</taxon>
        <taxon>Actinomycetes</taxon>
        <taxon>Micrococcales</taxon>
        <taxon>Promicromonosporaceae</taxon>
        <taxon>Xylanimonas</taxon>
    </lineage>
</organism>
<dbReference type="RefSeq" id="WP_012880167.1">
    <property type="nucleotide sequence ID" value="NC_013531.1"/>
</dbReference>
<evidence type="ECO:0000313" key="4">
    <source>
        <dbReference type="EMBL" id="ACZ32427.1"/>
    </source>
</evidence>
<dbReference type="AlphaFoldDB" id="D1C0W1"/>
<geneLocation type="plasmid" evidence="4 5">
    <name>pXCEL01</name>
</geneLocation>
<feature type="chain" id="PRO_5003021853" description="PKD domain-containing protein" evidence="2">
    <location>
        <begin position="26"/>
        <end position="321"/>
    </location>
</feature>